<name>A0ABM8G5K9_9CELL</name>
<reference evidence="5" key="1">
    <citation type="journal article" date="2019" name="Int. J. Syst. Evol. Microbiol.">
        <title>The Global Catalogue of Microorganisms (GCM) 10K type strain sequencing project: providing services to taxonomists for standard genome sequencing and annotation.</title>
        <authorList>
            <consortium name="The Broad Institute Genomics Platform"/>
            <consortium name="The Broad Institute Genome Sequencing Center for Infectious Disease"/>
            <person name="Wu L."/>
            <person name="Ma J."/>
        </authorList>
    </citation>
    <scope>NUCLEOTIDE SEQUENCE [LARGE SCALE GENOMIC DNA]</scope>
    <source>
        <strain evidence="5">NBRC 108565</strain>
    </source>
</reference>
<dbReference type="PANTHER" id="PTHR43669">
    <property type="entry name" value="5-KETO-D-GLUCONATE 5-REDUCTASE"/>
    <property type="match status" value="1"/>
</dbReference>
<keyword evidence="5" id="KW-1185">Reference proteome</keyword>
<protein>
    <submittedName>
        <fullName evidence="4">Oxidoreductase</fullName>
    </submittedName>
</protein>
<evidence type="ECO:0000313" key="4">
    <source>
        <dbReference type="EMBL" id="BDZ43444.1"/>
    </source>
</evidence>
<organism evidence="4 5">
    <name type="scientific">Paraoerskovia sediminicola</name>
    <dbReference type="NCBI Taxonomy" id="1138587"/>
    <lineage>
        <taxon>Bacteria</taxon>
        <taxon>Bacillati</taxon>
        <taxon>Actinomycetota</taxon>
        <taxon>Actinomycetes</taxon>
        <taxon>Micrococcales</taxon>
        <taxon>Cellulomonadaceae</taxon>
        <taxon>Paraoerskovia</taxon>
    </lineage>
</organism>
<evidence type="ECO:0000256" key="3">
    <source>
        <dbReference type="RuleBase" id="RU000363"/>
    </source>
</evidence>
<dbReference type="EMBL" id="AP027729">
    <property type="protein sequence ID" value="BDZ43444.1"/>
    <property type="molecule type" value="Genomic_DNA"/>
</dbReference>
<dbReference type="SUPFAM" id="SSF51735">
    <property type="entry name" value="NAD(P)-binding Rossmann-fold domains"/>
    <property type="match status" value="1"/>
</dbReference>
<keyword evidence="2" id="KW-0560">Oxidoreductase</keyword>
<sequence>MAVVTGAGTGIGAATVRTMLDAGLRVALVGRRPERLVEVAGDHPDALVVPADITVPDDVARVFDAVTARWGRVDVLVNNAGTFGPSGTPDEIDPDAFAATLAVNVTGAMLCTAAAFRVMRHQDPQGGRVINNGSVSARVPRPHSIAYATSKHALTGMTRATELDGRPFRITCGQIDIGNVATDLAAAVGTVSSGDGGALQADGSRRPEPTFDVQVAADAICAMARLPLSVSVGHVELSAAGMPLAGRG</sequence>
<dbReference type="PRINTS" id="PR00080">
    <property type="entry name" value="SDRFAMILY"/>
</dbReference>
<evidence type="ECO:0000256" key="1">
    <source>
        <dbReference type="ARBA" id="ARBA00006484"/>
    </source>
</evidence>
<gene>
    <name evidence="4" type="ORF">GCM10025865_27430</name>
</gene>
<dbReference type="PRINTS" id="PR00081">
    <property type="entry name" value="GDHRDH"/>
</dbReference>
<evidence type="ECO:0000256" key="2">
    <source>
        <dbReference type="ARBA" id="ARBA00023002"/>
    </source>
</evidence>
<dbReference type="InterPro" id="IPR002347">
    <property type="entry name" value="SDR_fam"/>
</dbReference>
<accession>A0ABM8G5K9</accession>
<dbReference type="Pfam" id="PF00106">
    <property type="entry name" value="adh_short"/>
    <property type="match status" value="1"/>
</dbReference>
<comment type="similarity">
    <text evidence="1 3">Belongs to the short-chain dehydrogenases/reductases (SDR) family.</text>
</comment>
<dbReference type="Proteomes" id="UP001321475">
    <property type="component" value="Chromosome"/>
</dbReference>
<evidence type="ECO:0000313" key="5">
    <source>
        <dbReference type="Proteomes" id="UP001321475"/>
    </source>
</evidence>
<dbReference type="Gene3D" id="3.40.50.720">
    <property type="entry name" value="NAD(P)-binding Rossmann-like Domain"/>
    <property type="match status" value="1"/>
</dbReference>
<dbReference type="PANTHER" id="PTHR43669:SF12">
    <property type="entry name" value="BLR5618 PROTEIN"/>
    <property type="match status" value="1"/>
</dbReference>
<proteinExistence type="inferred from homology"/>
<dbReference type="CDD" id="cd05233">
    <property type="entry name" value="SDR_c"/>
    <property type="match status" value="1"/>
</dbReference>
<dbReference type="InterPro" id="IPR036291">
    <property type="entry name" value="NAD(P)-bd_dom_sf"/>
</dbReference>